<sequence length="762" mass="83978">MVELRVAKATSPASKQLIYTNRAGVSYRDFSPDPKVGAINILIRVQDPVKGTVHDHVLRAQPLPENDLAPGSIVLSEIQRSWLRLAVNDKIYADYYDARRDGIQYLKAVDFQVGWASAASTDPNFVLDHRHISNMIEQNYQGYIVTPGQVLLADVEARKLRLTVQSVTIPDPRSEAGAVTTTSRDARGALTRETLVNLFKATDAKIKIEVADHQQHSDPIISPDFKFEDMGIGGLHDEFSTIFRRAFASRVFPPALVAKLGIQHVKGILLYGPPGTGKTLIARQIGKMLNAREPKIINGPEVLNKFVGQSEENIRKMFADAEKEYKEKGDASGLHIIIFDELDAVCKQRGSGAGGGTGVGDSVVNQLLTKLDGVDQLNNILLIGMTNRKDMIDEALLRPGRLEVQLEISLPNEEGRKEIFMIHTAKMRDNNIMDRQVDLDSLAAKTKNYSGAEISGVVKAATSFAFNRHTEVGNSAKMKADASKMKITMEDFENALEEVKPAYGVSEDELSHAMGMGILQFNENIPAIIRTIMGYVEAVRGSDVLTRIPVLLHGPPESGKTALAAHTASFSDFPFVKLVSPQHLTAFRDEFGKKDYLTKVFTDAYKSDRSIVILDNFEQLIEWNPIGPRFSNSVLDRLISLIQTQPPKGRRILVMVTTSERNVLSNLGVLKHFRRQVPVPAITDVRELAQVLGQTGVFSQSDIQNTVGMIRNDTRSDRVGLGIKTILESIEESKVEATSNDGNLVESLATKLVAAISTVDSY</sequence>
<evidence type="ECO:0000256" key="7">
    <source>
        <dbReference type="ARBA" id="ARBA00022840"/>
    </source>
</evidence>
<dbReference type="InterPro" id="IPR039812">
    <property type="entry name" value="Vesicle-fus_ATPase"/>
</dbReference>
<feature type="domain" description="AAA+ ATPase" evidence="12">
    <location>
        <begin position="264"/>
        <end position="412"/>
    </location>
</feature>
<keyword evidence="8 11" id="KW-0653">Protein transport</keyword>
<dbReference type="Gene3D" id="1.10.8.60">
    <property type="match status" value="1"/>
</dbReference>
<dbReference type="GO" id="GO:0006891">
    <property type="term" value="P:intra-Golgi vesicle-mediated transport"/>
    <property type="evidence" value="ECO:0007669"/>
    <property type="project" value="TreeGrafter"/>
</dbReference>
<dbReference type="InterPro" id="IPR029067">
    <property type="entry name" value="CDC48_domain_2-like_sf"/>
</dbReference>
<comment type="similarity">
    <text evidence="2 11">Belongs to the AAA ATPase family.</text>
</comment>
<evidence type="ECO:0000256" key="1">
    <source>
        <dbReference type="ARBA" id="ARBA00004496"/>
    </source>
</evidence>
<reference evidence="13 14" key="1">
    <citation type="journal article" date="2020" name="Phytopathology">
        <title>Genome Sequence Resources of Colletotrichum truncatum, C. plurivorum, C. musicola, and C. sojae: Four Species Pathogenic to Soybean (Glycine max).</title>
        <authorList>
            <person name="Rogerio F."/>
            <person name="Boufleur T.R."/>
            <person name="Ciampi-Guillardi M."/>
            <person name="Sukno S.A."/>
            <person name="Thon M.R."/>
            <person name="Massola Junior N.S."/>
            <person name="Baroncelli R."/>
        </authorList>
    </citation>
    <scope>NUCLEOTIDE SEQUENCE [LARGE SCALE GENOMIC DNA]</scope>
    <source>
        <strain evidence="13 14">LFN0009</strain>
    </source>
</reference>
<evidence type="ECO:0000256" key="6">
    <source>
        <dbReference type="ARBA" id="ARBA00022741"/>
    </source>
</evidence>
<keyword evidence="7 11" id="KW-0067">ATP-binding</keyword>
<dbReference type="SUPFAM" id="SSF52540">
    <property type="entry name" value="P-loop containing nucleoside triphosphate hydrolases"/>
    <property type="match status" value="2"/>
</dbReference>
<keyword evidence="11" id="KW-0378">Hydrolase</keyword>
<dbReference type="PROSITE" id="PS00674">
    <property type="entry name" value="AAA"/>
    <property type="match status" value="1"/>
</dbReference>
<dbReference type="SUPFAM" id="SSF54585">
    <property type="entry name" value="Cdc48 domain 2-like"/>
    <property type="match status" value="1"/>
</dbReference>
<dbReference type="InterPro" id="IPR027417">
    <property type="entry name" value="P-loop_NTPase"/>
</dbReference>
<dbReference type="GO" id="GO:0035494">
    <property type="term" value="P:SNARE complex disassembly"/>
    <property type="evidence" value="ECO:0007669"/>
    <property type="project" value="InterPro"/>
</dbReference>
<evidence type="ECO:0000256" key="8">
    <source>
        <dbReference type="ARBA" id="ARBA00022927"/>
    </source>
</evidence>
<evidence type="ECO:0000256" key="2">
    <source>
        <dbReference type="ARBA" id="ARBA00006914"/>
    </source>
</evidence>
<comment type="function">
    <text evidence="9 11">Required for vesicle-mediated transport. Catalyzes the fusion of transport vesicles within the Golgi cisternae. Is also required for transport from the endoplasmic reticulum to the Golgi stack. Seems to function as a fusion protein required for the delivery of cargo proteins to all compartments of the Golgi stack independent of vesicle origin.</text>
</comment>
<accession>A0A8H6J953</accession>
<dbReference type="InterPro" id="IPR009010">
    <property type="entry name" value="Asp_de-COase-like_dom_sf"/>
</dbReference>
<evidence type="ECO:0000256" key="3">
    <source>
        <dbReference type="ARBA" id="ARBA00022448"/>
    </source>
</evidence>
<keyword evidence="3 11" id="KW-0813">Transport</keyword>
<comment type="subcellular location">
    <subcellularLocation>
        <location evidence="1 11">Cytoplasm</location>
    </subcellularLocation>
</comment>
<keyword evidence="4 11" id="KW-0963">Cytoplasm</keyword>
<name>A0A8H6J953_9PEZI</name>
<dbReference type="Proteomes" id="UP000652219">
    <property type="component" value="Unassembled WGS sequence"/>
</dbReference>
<dbReference type="Pfam" id="PF00004">
    <property type="entry name" value="AAA"/>
    <property type="match status" value="2"/>
</dbReference>
<dbReference type="EMBL" id="WIGN01000112">
    <property type="protein sequence ID" value="KAF6808765.1"/>
    <property type="molecule type" value="Genomic_DNA"/>
</dbReference>
<dbReference type="FunFam" id="3.40.50.300:FF:000166">
    <property type="entry name" value="vesicle-fusing ATPase isoform X1"/>
    <property type="match status" value="1"/>
</dbReference>
<keyword evidence="5" id="KW-0677">Repeat</keyword>
<dbReference type="InterPro" id="IPR003959">
    <property type="entry name" value="ATPase_AAA_core"/>
</dbReference>
<gene>
    <name evidence="13" type="ORF">CSOJ01_07336</name>
</gene>
<keyword evidence="14" id="KW-1185">Reference proteome</keyword>
<dbReference type="Pfam" id="PF17862">
    <property type="entry name" value="AAA_lid_3"/>
    <property type="match status" value="1"/>
</dbReference>
<dbReference type="InterPro" id="IPR003593">
    <property type="entry name" value="AAA+_ATPase"/>
</dbReference>
<feature type="domain" description="AAA+ ATPase" evidence="12">
    <location>
        <begin position="546"/>
        <end position="683"/>
    </location>
</feature>
<dbReference type="FunFam" id="3.40.50.300:FF:000187">
    <property type="entry name" value="Vesicular-fusion ATPase SEC18"/>
    <property type="match status" value="1"/>
</dbReference>
<dbReference type="Gene3D" id="3.10.330.10">
    <property type="match status" value="1"/>
</dbReference>
<comment type="caution">
    <text evidence="13">The sequence shown here is derived from an EMBL/GenBank/DDBJ whole genome shotgun (WGS) entry which is preliminary data.</text>
</comment>
<dbReference type="PANTHER" id="PTHR23078">
    <property type="entry name" value="VESICULAR-FUSION PROTEIN NSF"/>
    <property type="match status" value="1"/>
</dbReference>
<evidence type="ECO:0000256" key="11">
    <source>
        <dbReference type="RuleBase" id="RU367045"/>
    </source>
</evidence>
<dbReference type="InterPro" id="IPR003960">
    <property type="entry name" value="ATPase_AAA_CS"/>
</dbReference>
<dbReference type="CDD" id="cd00009">
    <property type="entry name" value="AAA"/>
    <property type="match status" value="1"/>
</dbReference>
<evidence type="ECO:0000313" key="14">
    <source>
        <dbReference type="Proteomes" id="UP000652219"/>
    </source>
</evidence>
<dbReference type="GO" id="GO:0043001">
    <property type="term" value="P:Golgi to plasma membrane protein transport"/>
    <property type="evidence" value="ECO:0007669"/>
    <property type="project" value="TreeGrafter"/>
</dbReference>
<dbReference type="SMART" id="SM00382">
    <property type="entry name" value="AAA"/>
    <property type="match status" value="2"/>
</dbReference>
<dbReference type="SUPFAM" id="SSF50692">
    <property type="entry name" value="ADC-like"/>
    <property type="match status" value="1"/>
</dbReference>
<dbReference type="Gene3D" id="3.40.50.300">
    <property type="entry name" value="P-loop containing nucleotide triphosphate hydrolases"/>
    <property type="match status" value="2"/>
</dbReference>
<evidence type="ECO:0000256" key="9">
    <source>
        <dbReference type="ARBA" id="ARBA00056429"/>
    </source>
</evidence>
<evidence type="ECO:0000256" key="4">
    <source>
        <dbReference type="ARBA" id="ARBA00022490"/>
    </source>
</evidence>
<dbReference type="GO" id="GO:0016887">
    <property type="term" value="F:ATP hydrolysis activity"/>
    <property type="evidence" value="ECO:0007669"/>
    <property type="project" value="InterPro"/>
</dbReference>
<evidence type="ECO:0000256" key="10">
    <source>
        <dbReference type="ARBA" id="ARBA00068637"/>
    </source>
</evidence>
<dbReference type="AlphaFoldDB" id="A0A8H6J953"/>
<dbReference type="GO" id="GO:0005524">
    <property type="term" value="F:ATP binding"/>
    <property type="evidence" value="ECO:0007669"/>
    <property type="project" value="UniProtKB-UniRule"/>
</dbReference>
<evidence type="ECO:0000313" key="13">
    <source>
        <dbReference type="EMBL" id="KAF6808765.1"/>
    </source>
</evidence>
<organism evidence="13 14">
    <name type="scientific">Colletotrichum sojae</name>
    <dbReference type="NCBI Taxonomy" id="2175907"/>
    <lineage>
        <taxon>Eukaryota</taxon>
        <taxon>Fungi</taxon>
        <taxon>Dikarya</taxon>
        <taxon>Ascomycota</taxon>
        <taxon>Pezizomycotina</taxon>
        <taxon>Sordariomycetes</taxon>
        <taxon>Hypocreomycetidae</taxon>
        <taxon>Glomerellales</taxon>
        <taxon>Glomerellaceae</taxon>
        <taxon>Colletotrichum</taxon>
        <taxon>Colletotrichum orchidearum species complex</taxon>
    </lineage>
</organism>
<protein>
    <recommendedName>
        <fullName evidence="10 11">Vesicular-fusion protein SEC18</fullName>
    </recommendedName>
</protein>
<keyword evidence="6 11" id="KW-0547">Nucleotide-binding</keyword>
<dbReference type="GO" id="GO:0005795">
    <property type="term" value="C:Golgi stack"/>
    <property type="evidence" value="ECO:0007669"/>
    <property type="project" value="TreeGrafter"/>
</dbReference>
<proteinExistence type="inferred from homology"/>
<evidence type="ECO:0000256" key="5">
    <source>
        <dbReference type="ARBA" id="ARBA00022737"/>
    </source>
</evidence>
<dbReference type="InterPro" id="IPR041569">
    <property type="entry name" value="AAA_lid_3"/>
</dbReference>
<keyword evidence="11" id="KW-0931">ER-Golgi transport</keyword>
<dbReference type="FunFam" id="1.10.8.60:FF:000026">
    <property type="entry name" value="vesicle-fusing ATPase isoform X1"/>
    <property type="match status" value="1"/>
</dbReference>
<dbReference type="Gene3D" id="2.40.40.20">
    <property type="match status" value="1"/>
</dbReference>
<dbReference type="PANTHER" id="PTHR23078:SF3">
    <property type="entry name" value="VESICLE-FUSING ATPASE"/>
    <property type="match status" value="1"/>
</dbReference>
<evidence type="ECO:0000259" key="12">
    <source>
        <dbReference type="SMART" id="SM00382"/>
    </source>
</evidence>